<dbReference type="EMBL" id="MN740992">
    <property type="protein sequence ID" value="QHU21778.1"/>
    <property type="molecule type" value="Genomic_DNA"/>
</dbReference>
<reference evidence="1" key="1">
    <citation type="journal article" date="2020" name="Nature">
        <title>Giant virus diversity and host interactions through global metagenomics.</title>
        <authorList>
            <person name="Schulz F."/>
            <person name="Roux S."/>
            <person name="Paez-Espino D."/>
            <person name="Jungbluth S."/>
            <person name="Walsh D.A."/>
            <person name="Denef V.J."/>
            <person name="McMahon K.D."/>
            <person name="Konstantinidis K.T."/>
            <person name="Eloe-Fadrosh E.A."/>
            <person name="Kyrpides N.C."/>
            <person name="Woyke T."/>
        </authorList>
    </citation>
    <scope>NUCLEOTIDE SEQUENCE</scope>
    <source>
        <strain evidence="1">GVMAG-S-3300013286-35</strain>
    </source>
</reference>
<proteinExistence type="predicted"/>
<dbReference type="AlphaFoldDB" id="A0A6C0KZQ4"/>
<sequence>MDRSHLLFLCGRCLNRFNSVLVMQNQFLDGVFFINLDKRTDRRADVEAEFTMAGLEVERFVGIERKPGIVGCGLSHLACLKLAKERGYKNVLIFEDDFEFLVSRDEFWAALRRFFEDEIDYDVIMLSYLLHKGEPFNDYLHKVLYASTASGYIVNSCFYDSLIELYEGGLPLLESTGKHWIYANDQIWKTLQPVSRWYAFQTRLGRQRGSFSDNSLIYQNYGF</sequence>
<evidence type="ECO:0008006" key="2">
    <source>
        <dbReference type="Google" id="ProtNLM"/>
    </source>
</evidence>
<organism evidence="1">
    <name type="scientific">viral metagenome</name>
    <dbReference type="NCBI Taxonomy" id="1070528"/>
    <lineage>
        <taxon>unclassified sequences</taxon>
        <taxon>metagenomes</taxon>
        <taxon>organismal metagenomes</taxon>
    </lineage>
</organism>
<accession>A0A6C0KZQ4</accession>
<name>A0A6C0KZQ4_9ZZZZ</name>
<protein>
    <recommendedName>
        <fullName evidence="2">Glycosyltransferase</fullName>
    </recommendedName>
</protein>
<dbReference type="InterPro" id="IPR002654">
    <property type="entry name" value="Glyco_trans_25"/>
</dbReference>
<dbReference type="CDD" id="cd06532">
    <property type="entry name" value="Glyco_transf_25"/>
    <property type="match status" value="1"/>
</dbReference>
<evidence type="ECO:0000313" key="1">
    <source>
        <dbReference type="EMBL" id="QHU21778.1"/>
    </source>
</evidence>